<accession>A0A0E9XGQ8</accession>
<evidence type="ECO:0000313" key="1">
    <source>
        <dbReference type="EMBL" id="JAI01637.1"/>
    </source>
</evidence>
<reference evidence="1" key="1">
    <citation type="submission" date="2014-11" db="EMBL/GenBank/DDBJ databases">
        <authorList>
            <person name="Amaro Gonzalez C."/>
        </authorList>
    </citation>
    <scope>NUCLEOTIDE SEQUENCE</scope>
</reference>
<dbReference type="AlphaFoldDB" id="A0A0E9XGQ8"/>
<sequence length="43" mass="4991">MLAKILREHFTMALLPLGHKCVVFNCRSQWCSFESVLTSCKYV</sequence>
<organism evidence="1">
    <name type="scientific">Anguilla anguilla</name>
    <name type="common">European freshwater eel</name>
    <name type="synonym">Muraena anguilla</name>
    <dbReference type="NCBI Taxonomy" id="7936"/>
    <lineage>
        <taxon>Eukaryota</taxon>
        <taxon>Metazoa</taxon>
        <taxon>Chordata</taxon>
        <taxon>Craniata</taxon>
        <taxon>Vertebrata</taxon>
        <taxon>Euteleostomi</taxon>
        <taxon>Actinopterygii</taxon>
        <taxon>Neopterygii</taxon>
        <taxon>Teleostei</taxon>
        <taxon>Anguilliformes</taxon>
        <taxon>Anguillidae</taxon>
        <taxon>Anguilla</taxon>
    </lineage>
</organism>
<proteinExistence type="predicted"/>
<name>A0A0E9XGQ8_ANGAN</name>
<reference evidence="1" key="2">
    <citation type="journal article" date="2015" name="Fish Shellfish Immunol.">
        <title>Early steps in the European eel (Anguilla anguilla)-Vibrio vulnificus interaction in the gills: Role of the RtxA13 toxin.</title>
        <authorList>
            <person name="Callol A."/>
            <person name="Pajuelo D."/>
            <person name="Ebbesson L."/>
            <person name="Teles M."/>
            <person name="MacKenzie S."/>
            <person name="Amaro C."/>
        </authorList>
    </citation>
    <scope>NUCLEOTIDE SEQUENCE</scope>
</reference>
<protein>
    <submittedName>
        <fullName evidence="1">Uncharacterized protein</fullName>
    </submittedName>
</protein>
<dbReference type="EMBL" id="GBXM01006941">
    <property type="protein sequence ID" value="JAI01637.1"/>
    <property type="molecule type" value="Transcribed_RNA"/>
</dbReference>